<accession>S4P303</accession>
<organism evidence="1">
    <name type="scientific">Pararge aegeria</name>
    <name type="common">speckled wood butterfly</name>
    <dbReference type="NCBI Taxonomy" id="116150"/>
    <lineage>
        <taxon>Eukaryota</taxon>
        <taxon>Metazoa</taxon>
        <taxon>Ecdysozoa</taxon>
        <taxon>Arthropoda</taxon>
        <taxon>Hexapoda</taxon>
        <taxon>Insecta</taxon>
        <taxon>Pterygota</taxon>
        <taxon>Neoptera</taxon>
        <taxon>Endopterygota</taxon>
        <taxon>Lepidoptera</taxon>
        <taxon>Glossata</taxon>
        <taxon>Ditrysia</taxon>
        <taxon>Papilionoidea</taxon>
        <taxon>Nymphalidae</taxon>
        <taxon>Satyrinae</taxon>
        <taxon>Satyrini</taxon>
        <taxon>Parargina</taxon>
        <taxon>Pararge</taxon>
    </lineage>
</organism>
<dbReference type="EMBL" id="GAIX01009737">
    <property type="protein sequence ID" value="JAA82823.1"/>
    <property type="molecule type" value="Transcribed_RNA"/>
</dbReference>
<reference evidence="1" key="1">
    <citation type="journal article" date="2013" name="BMC Genomics">
        <title>Unscrambling butterfly oogenesis.</title>
        <authorList>
            <person name="Carter J.M."/>
            <person name="Baker S.C."/>
            <person name="Pink R."/>
            <person name="Carter D.R."/>
            <person name="Collins A."/>
            <person name="Tomlin J."/>
            <person name="Gibbs M."/>
            <person name="Breuker C.J."/>
        </authorList>
    </citation>
    <scope>NUCLEOTIDE SEQUENCE</scope>
    <source>
        <tissue evidence="1">Ovary</tissue>
    </source>
</reference>
<reference evidence="1" key="2">
    <citation type="submission" date="2013-05" db="EMBL/GenBank/DDBJ databases">
        <authorList>
            <person name="Carter J.-M."/>
            <person name="Baker S.C."/>
            <person name="Pink R."/>
            <person name="Carter D.R.F."/>
            <person name="Collins A."/>
            <person name="Tomlin J."/>
            <person name="Gibbs M."/>
            <person name="Breuker C.J."/>
        </authorList>
    </citation>
    <scope>NUCLEOTIDE SEQUENCE</scope>
    <source>
        <tissue evidence="1">Ovary</tissue>
    </source>
</reference>
<evidence type="ECO:0000313" key="1">
    <source>
        <dbReference type="EMBL" id="JAA82823.1"/>
    </source>
</evidence>
<name>S4P303_9NEOP</name>
<dbReference type="AlphaFoldDB" id="S4P303"/>
<sequence length="78" mass="8293">PRRLAAPLSSSTRYCGERARAACRATASRDIGLSAPPLVPLATFKPMTPPVHDPLPSLPEPVPAPPSLMRFLGFFLVG</sequence>
<proteinExistence type="predicted"/>
<feature type="non-terminal residue" evidence="1">
    <location>
        <position position="78"/>
    </location>
</feature>
<feature type="non-terminal residue" evidence="1">
    <location>
        <position position="1"/>
    </location>
</feature>
<protein>
    <submittedName>
        <fullName evidence="1">Staufen</fullName>
    </submittedName>
</protein>